<dbReference type="PANTHER" id="PTHR35332">
    <property type="entry name" value="REGULATION OF ENOLASE PROTEIN 1"/>
    <property type="match status" value="1"/>
</dbReference>
<dbReference type="Pfam" id="PF07081">
    <property type="entry name" value="DUF1349"/>
    <property type="match status" value="1"/>
</dbReference>
<dbReference type="Proteomes" id="UP001174936">
    <property type="component" value="Unassembled WGS sequence"/>
</dbReference>
<dbReference type="Gene3D" id="2.60.120.200">
    <property type="match status" value="1"/>
</dbReference>
<proteinExistence type="predicted"/>
<dbReference type="InterPro" id="IPR009784">
    <property type="entry name" value="DUF1349"/>
</dbReference>
<gene>
    <name evidence="1" type="ORF">B0T16DRAFT_415772</name>
</gene>
<name>A0AA40CNF4_9PEZI</name>
<dbReference type="EMBL" id="JAULSV010000005">
    <property type="protein sequence ID" value="KAK0643369.1"/>
    <property type="molecule type" value="Genomic_DNA"/>
</dbReference>
<reference evidence="1" key="1">
    <citation type="submission" date="2023-06" db="EMBL/GenBank/DDBJ databases">
        <title>Genome-scale phylogeny and comparative genomics of the fungal order Sordariales.</title>
        <authorList>
            <consortium name="Lawrence Berkeley National Laboratory"/>
            <person name="Hensen N."/>
            <person name="Bonometti L."/>
            <person name="Westerberg I."/>
            <person name="Brannstrom I.O."/>
            <person name="Guillou S."/>
            <person name="Cros-Aarteil S."/>
            <person name="Calhoun S."/>
            <person name="Haridas S."/>
            <person name="Kuo A."/>
            <person name="Mondo S."/>
            <person name="Pangilinan J."/>
            <person name="Riley R."/>
            <person name="Labutti K."/>
            <person name="Andreopoulos B."/>
            <person name="Lipzen A."/>
            <person name="Chen C."/>
            <person name="Yanf M."/>
            <person name="Daum C."/>
            <person name="Ng V."/>
            <person name="Clum A."/>
            <person name="Steindorff A."/>
            <person name="Ohm R."/>
            <person name="Martin F."/>
            <person name="Silar P."/>
            <person name="Natvig D."/>
            <person name="Lalanne C."/>
            <person name="Gautier V."/>
            <person name="Ament-Velasquez S.L."/>
            <person name="Kruys A."/>
            <person name="Hutchinson M.I."/>
            <person name="Powell A.J."/>
            <person name="Barry K."/>
            <person name="Miller A.N."/>
            <person name="Grigoriev I.V."/>
            <person name="Debuchy R."/>
            <person name="Gladieux P."/>
            <person name="Thoren M.H."/>
            <person name="Johannesson H."/>
        </authorList>
    </citation>
    <scope>NUCLEOTIDE SEQUENCE</scope>
    <source>
        <strain evidence="1">SMH2532-1</strain>
    </source>
</reference>
<organism evidence="1 2">
    <name type="scientific">Cercophora newfieldiana</name>
    <dbReference type="NCBI Taxonomy" id="92897"/>
    <lineage>
        <taxon>Eukaryota</taxon>
        <taxon>Fungi</taxon>
        <taxon>Dikarya</taxon>
        <taxon>Ascomycota</taxon>
        <taxon>Pezizomycotina</taxon>
        <taxon>Sordariomycetes</taxon>
        <taxon>Sordariomycetidae</taxon>
        <taxon>Sordariales</taxon>
        <taxon>Lasiosphaeriaceae</taxon>
        <taxon>Cercophora</taxon>
    </lineage>
</organism>
<accession>A0AA40CNF4</accession>
<dbReference type="PANTHER" id="PTHR35332:SF2">
    <property type="entry name" value="REGULATION OF ENOLASE PROTEIN 1"/>
    <property type="match status" value="1"/>
</dbReference>
<sequence>MTSFTISAAPSTDIWRKPPHADVWNASTASPSSGPLQSFVSAKASFSFPWSEQYDQAGILFSFRPAGSPSDPSKAPPKWIKTGIEYYNGHPMLSTVTAAPWADWSVAPLTVSSSATEIWTTITIEKAIDEHGVSLWVYLVLENGEKVSLREICFVYGDGPENWTLEVSAMAARPQKGATSDLVVQVKDFAVNWA</sequence>
<keyword evidence="2" id="KW-1185">Reference proteome</keyword>
<evidence type="ECO:0000313" key="1">
    <source>
        <dbReference type="EMBL" id="KAK0643369.1"/>
    </source>
</evidence>
<dbReference type="AlphaFoldDB" id="A0AA40CNF4"/>
<comment type="caution">
    <text evidence="1">The sequence shown here is derived from an EMBL/GenBank/DDBJ whole genome shotgun (WGS) entry which is preliminary data.</text>
</comment>
<evidence type="ECO:0000313" key="2">
    <source>
        <dbReference type="Proteomes" id="UP001174936"/>
    </source>
</evidence>
<protein>
    <submittedName>
        <fullName evidence="1">Uncharacterized protein</fullName>
    </submittedName>
</protein>